<reference evidence="1 2" key="2">
    <citation type="journal article" date="2011" name="ISME J.">
        <title>RNA-seq reveals cooperative metabolic interactions between two termite-gut spirochete species in co-culture.</title>
        <authorList>
            <person name="Rosenthal A.Z."/>
            <person name="Matson E.G."/>
            <person name="Eldar A."/>
            <person name="Leadbetter J.R."/>
        </authorList>
    </citation>
    <scope>NUCLEOTIDE SEQUENCE [LARGE SCALE GENOMIC DNA]</scope>
    <source>
        <strain evidence="2">ATCC BAA-887 / DSM 12427 / ZAS-2</strain>
    </source>
</reference>
<dbReference type="EMBL" id="CP001843">
    <property type="protein sequence ID" value="AEF86919.1"/>
    <property type="molecule type" value="Genomic_DNA"/>
</dbReference>
<dbReference type="RefSeq" id="WP_015707211.1">
    <property type="nucleotide sequence ID" value="NC_015578.1"/>
</dbReference>
<dbReference type="OrthoDB" id="361028at2"/>
<evidence type="ECO:0000313" key="2">
    <source>
        <dbReference type="Proteomes" id="UP000009223"/>
    </source>
</evidence>
<reference evidence="2" key="1">
    <citation type="submission" date="2009-12" db="EMBL/GenBank/DDBJ databases">
        <title>Complete sequence of Treponema primitia strain ZAS-2.</title>
        <authorList>
            <person name="Tetu S.G."/>
            <person name="Matson E."/>
            <person name="Ren Q."/>
            <person name="Seshadri R."/>
            <person name="Elbourne L."/>
            <person name="Hassan K.A."/>
            <person name="Durkin A."/>
            <person name="Radune D."/>
            <person name="Mohamoud Y."/>
            <person name="Shay R."/>
            <person name="Jin S."/>
            <person name="Zhang X."/>
            <person name="Lucey K."/>
            <person name="Ballor N.R."/>
            <person name="Ottesen E."/>
            <person name="Rosenthal R."/>
            <person name="Allen A."/>
            <person name="Leadbetter J.R."/>
            <person name="Paulsen I.T."/>
        </authorList>
    </citation>
    <scope>NUCLEOTIDE SEQUENCE [LARGE SCALE GENOMIC DNA]</scope>
    <source>
        <strain evidence="2">ATCC BAA-887 / DSM 12427 / ZAS-2</strain>
    </source>
</reference>
<dbReference type="HOGENOM" id="CLU_1659956_0_0_12"/>
<gene>
    <name evidence="1" type="ordered locus">TREPR_3044</name>
</gene>
<evidence type="ECO:0000313" key="1">
    <source>
        <dbReference type="EMBL" id="AEF86919.1"/>
    </source>
</evidence>
<sequence>MQIQEPRIIRLIEQISEHYRSNIANRFIRPALLQLPIENQEWSLIEVFMERGDQFRFQGYELDELYHQLAAAANLVSLARTSLAPGFRNRQGIDSVKGSDKVLRDMALNNFSSNLRVLADLLNELFVLLVEADKVAARGRKPLYAQMPELNDLGRKLIG</sequence>
<keyword evidence="2" id="KW-1185">Reference proteome</keyword>
<dbReference type="KEGG" id="tpi:TREPR_3044"/>
<dbReference type="AlphaFoldDB" id="F5YMR0"/>
<accession>F5YMR0</accession>
<organism evidence="1 2">
    <name type="scientific">Treponema primitia (strain ATCC BAA-887 / DSM 12427 / ZAS-2)</name>
    <dbReference type="NCBI Taxonomy" id="545694"/>
    <lineage>
        <taxon>Bacteria</taxon>
        <taxon>Pseudomonadati</taxon>
        <taxon>Spirochaetota</taxon>
        <taxon>Spirochaetia</taxon>
        <taxon>Spirochaetales</taxon>
        <taxon>Treponemataceae</taxon>
        <taxon>Treponema</taxon>
    </lineage>
</organism>
<protein>
    <submittedName>
        <fullName evidence="1">Uncharacterized protein</fullName>
    </submittedName>
</protein>
<dbReference type="eggNOG" id="ENOG5031C90">
    <property type="taxonomic scope" value="Bacteria"/>
</dbReference>
<dbReference type="STRING" id="545694.TREPR_3044"/>
<proteinExistence type="predicted"/>
<dbReference type="Proteomes" id="UP000009223">
    <property type="component" value="Chromosome"/>
</dbReference>
<name>F5YMR0_TREPZ</name>